<evidence type="ECO:0000313" key="1">
    <source>
        <dbReference type="EMBL" id="GAF83915.1"/>
    </source>
</evidence>
<accession>X0U5Y0</accession>
<organism evidence="1">
    <name type="scientific">marine sediment metagenome</name>
    <dbReference type="NCBI Taxonomy" id="412755"/>
    <lineage>
        <taxon>unclassified sequences</taxon>
        <taxon>metagenomes</taxon>
        <taxon>ecological metagenomes</taxon>
    </lineage>
</organism>
<feature type="non-terminal residue" evidence="1">
    <location>
        <position position="505"/>
    </location>
</feature>
<protein>
    <submittedName>
        <fullName evidence="1">Uncharacterized protein</fullName>
    </submittedName>
</protein>
<sequence length="505" mass="59758">FYKSYQEADKALKIIVNFFKDFLNKGLDYHNKERALKTLLEFVQLLQENQNTEIDFSSLITEAISILEKTLNDDEEIIIRASSFLKILPTPLAHDKIYSAKLRFLFQKSLQKNLYFWKNSLGFKDWYEKDNKIFDKDCCTAISKKEKQVISETQKKLAIAKEWEDLKKVLDFKGFIDKLRDFIMDTKPGLERIYFIFYLLHLPGMVELRDFLIIDLTQAFKLFSKEKFTEIDIDIFLTQTFSLFRRLKSKHTEKILECILNLGKKVYQTQDKLKIDIFIDHLIEFEFIYPKVLGIDQEWQIQVDRNHLKNIKVWLELIECSPKSSRKLIAALIANLKIGGIFIRDNDLFQRDISKLLNSNFEPCYILIKQLTYLFPVYFSNIGAGDEIREITTSLDKLSYRNDRLIHFLRKQTHSESNNTHIELVKRILCFWYDGNPQPLLEYLPLDVQSELKASGKWFDPVHKIVQKLCEKMQIVPEDLLERDIKEIEINIKGIDKIDATDTKR</sequence>
<proteinExistence type="predicted"/>
<dbReference type="AlphaFoldDB" id="X0U5Y0"/>
<comment type="caution">
    <text evidence="1">The sequence shown here is derived from an EMBL/GenBank/DDBJ whole genome shotgun (WGS) entry which is preliminary data.</text>
</comment>
<gene>
    <name evidence="1" type="ORF">S01H1_04339</name>
</gene>
<feature type="non-terminal residue" evidence="1">
    <location>
        <position position="1"/>
    </location>
</feature>
<reference evidence="1" key="1">
    <citation type="journal article" date="2014" name="Front. Microbiol.">
        <title>High frequency of phylogenetically diverse reductive dehalogenase-homologous genes in deep subseafloor sedimentary metagenomes.</title>
        <authorList>
            <person name="Kawai M."/>
            <person name="Futagami T."/>
            <person name="Toyoda A."/>
            <person name="Takaki Y."/>
            <person name="Nishi S."/>
            <person name="Hori S."/>
            <person name="Arai W."/>
            <person name="Tsubouchi T."/>
            <person name="Morono Y."/>
            <person name="Uchiyama I."/>
            <person name="Ito T."/>
            <person name="Fujiyama A."/>
            <person name="Inagaki F."/>
            <person name="Takami H."/>
        </authorList>
    </citation>
    <scope>NUCLEOTIDE SEQUENCE</scope>
    <source>
        <strain evidence="1">Expedition CK06-06</strain>
    </source>
</reference>
<name>X0U5Y0_9ZZZZ</name>
<dbReference type="EMBL" id="BARS01002297">
    <property type="protein sequence ID" value="GAF83915.1"/>
    <property type="molecule type" value="Genomic_DNA"/>
</dbReference>